<dbReference type="NCBIfam" id="TIGR00385">
    <property type="entry name" value="dsbE"/>
    <property type="match status" value="1"/>
</dbReference>
<keyword evidence="3" id="KW-0201">Cytochrome c-type biogenesis</keyword>
<comment type="similarity">
    <text evidence="2">Belongs to the thioredoxin family. DsbE subfamily.</text>
</comment>
<dbReference type="PROSITE" id="PS51352">
    <property type="entry name" value="THIOREDOXIN_2"/>
    <property type="match status" value="1"/>
</dbReference>
<dbReference type="CDD" id="cd03010">
    <property type="entry name" value="TlpA_like_DsbE"/>
    <property type="match status" value="1"/>
</dbReference>
<dbReference type="Gene3D" id="3.40.30.10">
    <property type="entry name" value="Glutaredoxin"/>
    <property type="match status" value="1"/>
</dbReference>
<dbReference type="InterPro" id="IPR013740">
    <property type="entry name" value="Redoxin"/>
</dbReference>
<dbReference type="InterPro" id="IPR013766">
    <property type="entry name" value="Thioredoxin_domain"/>
</dbReference>
<comment type="subcellular location">
    <subcellularLocation>
        <location evidence="1">Cell envelope</location>
    </subcellularLocation>
</comment>
<dbReference type="GO" id="GO:0030288">
    <property type="term" value="C:outer membrane-bounded periplasmic space"/>
    <property type="evidence" value="ECO:0007669"/>
    <property type="project" value="InterPro"/>
</dbReference>
<gene>
    <name evidence="7" type="ORF">GEV02_06860</name>
</gene>
<dbReference type="PANTHER" id="PTHR42852:SF6">
    <property type="entry name" value="THIOL:DISULFIDE INTERCHANGE PROTEIN DSBE"/>
    <property type="match status" value="1"/>
</dbReference>
<evidence type="ECO:0000256" key="2">
    <source>
        <dbReference type="ARBA" id="ARBA00007758"/>
    </source>
</evidence>
<dbReference type="InterPro" id="IPR050553">
    <property type="entry name" value="Thioredoxin_ResA/DsbE_sf"/>
</dbReference>
<evidence type="ECO:0000256" key="3">
    <source>
        <dbReference type="ARBA" id="ARBA00022748"/>
    </source>
</evidence>
<dbReference type="EMBL" id="WHUG01000002">
    <property type="protein sequence ID" value="MQA37864.1"/>
    <property type="molecule type" value="Genomic_DNA"/>
</dbReference>
<reference evidence="7 8" key="1">
    <citation type="submission" date="2019-10" db="EMBL/GenBank/DDBJ databases">
        <title>Two novel species isolated from a subtropical stream in China.</title>
        <authorList>
            <person name="Lu H."/>
        </authorList>
    </citation>
    <scope>NUCLEOTIDE SEQUENCE [LARGE SCALE GENOMIC DNA]</scope>
    <source>
        <strain evidence="7 8">FT29W</strain>
    </source>
</reference>
<dbReference type="GO" id="GO:0015036">
    <property type="term" value="F:disulfide oxidoreductase activity"/>
    <property type="evidence" value="ECO:0007669"/>
    <property type="project" value="InterPro"/>
</dbReference>
<accession>A0A6A7MYL2</accession>
<keyword evidence="5" id="KW-0676">Redox-active center</keyword>
<organism evidence="7 8">
    <name type="scientific">Rugamonas aquatica</name>
    <dbReference type="NCBI Taxonomy" id="2743357"/>
    <lineage>
        <taxon>Bacteria</taxon>
        <taxon>Pseudomonadati</taxon>
        <taxon>Pseudomonadota</taxon>
        <taxon>Betaproteobacteria</taxon>
        <taxon>Burkholderiales</taxon>
        <taxon>Oxalobacteraceae</taxon>
        <taxon>Telluria group</taxon>
        <taxon>Rugamonas</taxon>
    </lineage>
</organism>
<proteinExistence type="inferred from homology"/>
<evidence type="ECO:0000313" key="7">
    <source>
        <dbReference type="EMBL" id="MQA37864.1"/>
    </source>
</evidence>
<evidence type="ECO:0000256" key="4">
    <source>
        <dbReference type="ARBA" id="ARBA00023157"/>
    </source>
</evidence>
<keyword evidence="8" id="KW-1185">Reference proteome</keyword>
<dbReference type="InterPro" id="IPR004799">
    <property type="entry name" value="Periplasmic_diS_OxRdtase_DsbE"/>
</dbReference>
<protein>
    <submittedName>
        <fullName evidence="7">DsbE family thiol:disulfide interchange protein</fullName>
    </submittedName>
</protein>
<evidence type="ECO:0000256" key="1">
    <source>
        <dbReference type="ARBA" id="ARBA00004196"/>
    </source>
</evidence>
<dbReference type="AlphaFoldDB" id="A0A6A7MYL2"/>
<evidence type="ECO:0000256" key="5">
    <source>
        <dbReference type="ARBA" id="ARBA00023284"/>
    </source>
</evidence>
<dbReference type="Pfam" id="PF08534">
    <property type="entry name" value="Redoxin"/>
    <property type="match status" value="1"/>
</dbReference>
<dbReference type="GO" id="GO:0017004">
    <property type="term" value="P:cytochrome complex assembly"/>
    <property type="evidence" value="ECO:0007669"/>
    <property type="project" value="UniProtKB-KW"/>
</dbReference>
<sequence>MKRYIVPLGGFAVLLVFLGIGLRLKPQEIPSPLIGKHAPEFSLPQVEDAGRTFNSKDMVGKVWVLNVWASWCAPCRAEHPVLLEFSRLAAAPVVGLNYNDARGDSQKWLREFGNPYQVSAFDGDGKTGIEFGVYGVPETFVIDKQGQIRLKLTGPLTSELIREKLLPIIRELNHA</sequence>
<dbReference type="SUPFAM" id="SSF52833">
    <property type="entry name" value="Thioredoxin-like"/>
    <property type="match status" value="1"/>
</dbReference>
<dbReference type="InterPro" id="IPR017937">
    <property type="entry name" value="Thioredoxin_CS"/>
</dbReference>
<keyword evidence="4" id="KW-1015">Disulfide bond</keyword>
<dbReference type="RefSeq" id="WP_152837320.1">
    <property type="nucleotide sequence ID" value="NZ_WHUG01000002.1"/>
</dbReference>
<dbReference type="Proteomes" id="UP000440498">
    <property type="component" value="Unassembled WGS sequence"/>
</dbReference>
<name>A0A6A7MYL2_9BURK</name>
<feature type="domain" description="Thioredoxin" evidence="6">
    <location>
        <begin position="32"/>
        <end position="174"/>
    </location>
</feature>
<dbReference type="PANTHER" id="PTHR42852">
    <property type="entry name" value="THIOL:DISULFIDE INTERCHANGE PROTEIN DSBE"/>
    <property type="match status" value="1"/>
</dbReference>
<dbReference type="PROSITE" id="PS00194">
    <property type="entry name" value="THIOREDOXIN_1"/>
    <property type="match status" value="1"/>
</dbReference>
<comment type="caution">
    <text evidence="7">The sequence shown here is derived from an EMBL/GenBank/DDBJ whole genome shotgun (WGS) entry which is preliminary data.</text>
</comment>
<evidence type="ECO:0000313" key="8">
    <source>
        <dbReference type="Proteomes" id="UP000440498"/>
    </source>
</evidence>
<evidence type="ECO:0000259" key="6">
    <source>
        <dbReference type="PROSITE" id="PS51352"/>
    </source>
</evidence>
<dbReference type="InterPro" id="IPR036249">
    <property type="entry name" value="Thioredoxin-like_sf"/>
</dbReference>